<dbReference type="EMBL" id="OU893337">
    <property type="protein sequence ID" value="CAG9794021.1"/>
    <property type="molecule type" value="Genomic_DNA"/>
</dbReference>
<protein>
    <submittedName>
        <fullName evidence="1">Uncharacterized protein</fullName>
    </submittedName>
</protein>
<reference evidence="1" key="1">
    <citation type="submission" date="2021-12" db="EMBL/GenBank/DDBJ databases">
        <authorList>
            <person name="King R."/>
        </authorList>
    </citation>
    <scope>NUCLEOTIDE SEQUENCE</scope>
</reference>
<evidence type="ECO:0000313" key="2">
    <source>
        <dbReference type="Proteomes" id="UP001153714"/>
    </source>
</evidence>
<organism evidence="1 2">
    <name type="scientific">Diatraea saccharalis</name>
    <name type="common">sugarcane borer</name>
    <dbReference type="NCBI Taxonomy" id="40085"/>
    <lineage>
        <taxon>Eukaryota</taxon>
        <taxon>Metazoa</taxon>
        <taxon>Ecdysozoa</taxon>
        <taxon>Arthropoda</taxon>
        <taxon>Hexapoda</taxon>
        <taxon>Insecta</taxon>
        <taxon>Pterygota</taxon>
        <taxon>Neoptera</taxon>
        <taxon>Endopterygota</taxon>
        <taxon>Lepidoptera</taxon>
        <taxon>Glossata</taxon>
        <taxon>Ditrysia</taxon>
        <taxon>Pyraloidea</taxon>
        <taxon>Crambidae</taxon>
        <taxon>Crambinae</taxon>
        <taxon>Diatraea</taxon>
    </lineage>
</organism>
<accession>A0A9N9WI68</accession>
<reference evidence="1" key="2">
    <citation type="submission" date="2022-10" db="EMBL/GenBank/DDBJ databases">
        <authorList>
            <consortium name="ENA_rothamsted_submissions"/>
            <consortium name="culmorum"/>
            <person name="King R."/>
        </authorList>
    </citation>
    <scope>NUCLEOTIDE SEQUENCE</scope>
</reference>
<evidence type="ECO:0000313" key="1">
    <source>
        <dbReference type="EMBL" id="CAG9794021.1"/>
    </source>
</evidence>
<name>A0A9N9WI68_9NEOP</name>
<dbReference type="Proteomes" id="UP001153714">
    <property type="component" value="Chromosome 6"/>
</dbReference>
<proteinExistence type="predicted"/>
<keyword evidence="2" id="KW-1185">Reference proteome</keyword>
<dbReference type="AlphaFoldDB" id="A0A9N9WI68"/>
<sequence length="132" mass="15374">MHSERGRSDRDRNTRLCRRIKEVNVEELESRGKAIVCLKKQVETLKKDTVSLKDMCQEKGKTKENGQIRKEDILKWMSETMDEKLGEFTTDLLVSVGNMVNARLEGIKSRLPPEKILRPPLISDKRNERDHL</sequence>
<dbReference type="OrthoDB" id="7492418at2759"/>
<gene>
    <name evidence="1" type="ORF">DIATSA_LOCUS11422</name>
</gene>